<feature type="compositionally biased region" description="Polar residues" evidence="2">
    <location>
        <begin position="108"/>
        <end position="122"/>
    </location>
</feature>
<evidence type="ECO:0008006" key="5">
    <source>
        <dbReference type="Google" id="ProtNLM"/>
    </source>
</evidence>
<keyword evidence="1" id="KW-0175">Coiled coil</keyword>
<dbReference type="InterPro" id="IPR011011">
    <property type="entry name" value="Znf_FYVE_PHD"/>
</dbReference>
<evidence type="ECO:0000256" key="2">
    <source>
        <dbReference type="SAM" id="MobiDB-lite"/>
    </source>
</evidence>
<dbReference type="Gene3D" id="3.30.40.10">
    <property type="entry name" value="Zinc/RING finger domain, C3HC4 (zinc finger)"/>
    <property type="match status" value="1"/>
</dbReference>
<dbReference type="Proteomes" id="UP001549920">
    <property type="component" value="Unassembled WGS sequence"/>
</dbReference>
<proteinExistence type="predicted"/>
<evidence type="ECO:0000256" key="1">
    <source>
        <dbReference type="SAM" id="Coils"/>
    </source>
</evidence>
<dbReference type="SUPFAM" id="SSF57903">
    <property type="entry name" value="FYVE/PHD zinc finger"/>
    <property type="match status" value="1"/>
</dbReference>
<feature type="compositionally biased region" description="Basic and acidic residues" evidence="2">
    <location>
        <begin position="405"/>
        <end position="419"/>
    </location>
</feature>
<keyword evidence="4" id="KW-1185">Reference proteome</keyword>
<dbReference type="InterPro" id="IPR013083">
    <property type="entry name" value="Znf_RING/FYVE/PHD"/>
</dbReference>
<feature type="coiled-coil region" evidence="1">
    <location>
        <begin position="192"/>
        <end position="240"/>
    </location>
</feature>
<accession>A0ABR3IKP3</accession>
<protein>
    <recommendedName>
        <fullName evidence="5">Zinc finger PHD-type domain-containing protein</fullName>
    </recommendedName>
</protein>
<sequence length="435" mass="50750">MARVCAGCRQEIKHRRFLKCSLCHEHYDLECANVPEERFFNTMTIEYRNLWKCDLCRSKQPKADNTNTPIRPQLQFDIINDDQPINSQSPEINPNVTTRKKTQRFNETDSPLSDNDSFSPEGNTLILETPNNRIKNEAKICCNLDSEQISLGKFTSIIQENNEYILSSIQTSIRNEIKNALYKIEADLKQSLEKMSSDQTQLKQDLNTLNAKINTLDQSYRTLQTENEILRQKIQNLQDLHKPTNEPNDKRDKTLVLHGLTENYWETEDEVIGRVVTIFYDLLNINLTNYIEDIQFIGRKGSKRPLKIELISKRMKKYILDNSYYLKEAGFSATEYLSQIALQERRKLNQALQIARRNGHHAIIKNNKLIINGKEASHLQHSEETKSFKQLSTSPKSPPVQSPSTHHETNETNTRKEQNNKFYKNNKPKNYNFRK</sequence>
<organism evidence="3 4">
    <name type="scientific">Loxostege sticticalis</name>
    <name type="common">Beet webworm moth</name>
    <dbReference type="NCBI Taxonomy" id="481309"/>
    <lineage>
        <taxon>Eukaryota</taxon>
        <taxon>Metazoa</taxon>
        <taxon>Ecdysozoa</taxon>
        <taxon>Arthropoda</taxon>
        <taxon>Hexapoda</taxon>
        <taxon>Insecta</taxon>
        <taxon>Pterygota</taxon>
        <taxon>Neoptera</taxon>
        <taxon>Endopterygota</taxon>
        <taxon>Lepidoptera</taxon>
        <taxon>Glossata</taxon>
        <taxon>Ditrysia</taxon>
        <taxon>Pyraloidea</taxon>
        <taxon>Crambidae</taxon>
        <taxon>Pyraustinae</taxon>
        <taxon>Loxostege</taxon>
    </lineage>
</organism>
<dbReference type="EMBL" id="JBEUOH010000002">
    <property type="protein sequence ID" value="KAL0901627.1"/>
    <property type="molecule type" value="Genomic_DNA"/>
</dbReference>
<reference evidence="3 4" key="1">
    <citation type="submission" date="2024-06" db="EMBL/GenBank/DDBJ databases">
        <title>A chromosome-level genome assembly of beet webworm, Loxostege sticticalis.</title>
        <authorList>
            <person name="Zhang Y."/>
        </authorList>
    </citation>
    <scope>NUCLEOTIDE SEQUENCE [LARGE SCALE GENOMIC DNA]</scope>
    <source>
        <strain evidence="3">AQ026</strain>
        <tissue evidence="3">Whole body</tissue>
    </source>
</reference>
<feature type="region of interest" description="Disordered" evidence="2">
    <location>
        <begin position="82"/>
        <end position="125"/>
    </location>
</feature>
<feature type="region of interest" description="Disordered" evidence="2">
    <location>
        <begin position="381"/>
        <end position="435"/>
    </location>
</feature>
<name>A0ABR3IKP3_LOXSC</name>
<comment type="caution">
    <text evidence="3">The sequence shown here is derived from an EMBL/GenBank/DDBJ whole genome shotgun (WGS) entry which is preliminary data.</text>
</comment>
<feature type="compositionally biased region" description="Basic residues" evidence="2">
    <location>
        <begin position="424"/>
        <end position="435"/>
    </location>
</feature>
<evidence type="ECO:0000313" key="3">
    <source>
        <dbReference type="EMBL" id="KAL0901627.1"/>
    </source>
</evidence>
<gene>
    <name evidence="3" type="ORF">ABMA27_006838</name>
</gene>
<evidence type="ECO:0000313" key="4">
    <source>
        <dbReference type="Proteomes" id="UP001549920"/>
    </source>
</evidence>
<feature type="compositionally biased region" description="Polar residues" evidence="2">
    <location>
        <begin position="83"/>
        <end position="97"/>
    </location>
</feature>